<evidence type="ECO:0000313" key="5">
    <source>
        <dbReference type="Proteomes" id="UP000198362"/>
    </source>
</evidence>
<dbReference type="RefSeq" id="WP_245871205.1">
    <property type="nucleotide sequence ID" value="NZ_FZPH01000011.1"/>
</dbReference>
<feature type="transmembrane region" description="Helical" evidence="2">
    <location>
        <begin position="69"/>
        <end position="91"/>
    </location>
</feature>
<dbReference type="Proteomes" id="UP000198362">
    <property type="component" value="Unassembled WGS sequence"/>
</dbReference>
<dbReference type="PANTHER" id="PTHR10566:SF113">
    <property type="entry name" value="PROTEIN ACTIVITY OF BC1 COMPLEX KINASE 7, CHLOROPLASTIC"/>
    <property type="match status" value="1"/>
</dbReference>
<feature type="transmembrane region" description="Helical" evidence="2">
    <location>
        <begin position="599"/>
        <end position="618"/>
    </location>
</feature>
<dbReference type="SUPFAM" id="SSF56112">
    <property type="entry name" value="Protein kinase-like (PK-like)"/>
    <property type="match status" value="1"/>
</dbReference>
<evidence type="ECO:0000259" key="3">
    <source>
        <dbReference type="Pfam" id="PF03109"/>
    </source>
</evidence>
<feature type="transmembrane region" description="Helical" evidence="2">
    <location>
        <begin position="630"/>
        <end position="654"/>
    </location>
</feature>
<protein>
    <submittedName>
        <fullName evidence="4">Ubiquinone biosynthesis protein</fullName>
    </submittedName>
</protein>
<dbReference type="Pfam" id="PF03109">
    <property type="entry name" value="ABC1"/>
    <property type="match status" value="1"/>
</dbReference>
<feature type="transmembrane region" description="Helical" evidence="2">
    <location>
        <begin position="38"/>
        <end position="57"/>
    </location>
</feature>
<dbReference type="PANTHER" id="PTHR10566">
    <property type="entry name" value="CHAPERONE-ACTIVITY OF BC1 COMPLEX CABC1 -RELATED"/>
    <property type="match status" value="1"/>
</dbReference>
<accession>A0A239NVV2</accession>
<sequence length="657" mass="69485">METAVTVLAFLATMVVSVLLFAAVIRRLLGVRVGPVRTLLAALLAVFVAAPVLQALAPPDPTSLNAGELVLIGLVAVVISALLAMAALVILEVLLPTGSMPGPVELWRGTRRRVGRTRRYATIVRIALRHGLGRFLRGRPAPGPSSAAARRQLGRSLRAALDEGGITFVKLGQLLATRRDLLPAEIVDELTALQDRAAPVAWAEVSAVLAADFGRPVEEVFAAFDHEPLAAASVAQVHAARLADGTDVVVKVRRPGVAAIVERDVDILLRLAGTLEERTSWGRPLGLRALATGFAAALHEELDFTIERDNLQSMAAALADSPDRGVLVPTAYASLSSERVLVMARLDGTPLGAATAVLDGLGEDRRAELAGGLVDTMLDQVLVHGIFHVDLHPGNVLVTADGRLGLLDLGSVGRLDAATRDAIGQLLAALGRRDSVAVSDALLQVVDRPAEVDERELQRAIGALIVRYAAPGTTAGAAAVAALLRTLAAYGLGVPPAVAAVFRAFATLEGALGLVRPGFDLITHARAAGTRRFAEALGPDRLRGSLEDELAALLPVLRRLPRRIDRLGDALEHGRLRVNVRLFADDQDRRLVTDLLHRALLTVIGSAAALVAVLLLRTGDGPRLSGTVELFPLLGYFVLIVGVVLILRVLVVIFRRD</sequence>
<dbReference type="CDD" id="cd05121">
    <property type="entry name" value="ABC1_ADCK3-like"/>
    <property type="match status" value="1"/>
</dbReference>
<dbReference type="AlphaFoldDB" id="A0A239NVV2"/>
<reference evidence="4 5" key="1">
    <citation type="submission" date="2017-06" db="EMBL/GenBank/DDBJ databases">
        <authorList>
            <person name="Kim H.J."/>
            <person name="Triplett B.A."/>
        </authorList>
    </citation>
    <scope>NUCLEOTIDE SEQUENCE [LARGE SCALE GENOMIC DNA]</scope>
    <source>
        <strain evidence="4 5">CGMCC 4.5593</strain>
    </source>
</reference>
<organism evidence="4 5">
    <name type="scientific">Asanoa hainanensis</name>
    <dbReference type="NCBI Taxonomy" id="560556"/>
    <lineage>
        <taxon>Bacteria</taxon>
        <taxon>Bacillati</taxon>
        <taxon>Actinomycetota</taxon>
        <taxon>Actinomycetes</taxon>
        <taxon>Micromonosporales</taxon>
        <taxon>Micromonosporaceae</taxon>
        <taxon>Asanoa</taxon>
    </lineage>
</organism>
<feature type="transmembrane region" description="Helical" evidence="2">
    <location>
        <begin position="6"/>
        <end position="26"/>
    </location>
</feature>
<keyword evidence="4" id="KW-0830">Ubiquinone</keyword>
<dbReference type="InterPro" id="IPR011009">
    <property type="entry name" value="Kinase-like_dom_sf"/>
</dbReference>
<evidence type="ECO:0000256" key="2">
    <source>
        <dbReference type="SAM" id="Phobius"/>
    </source>
</evidence>
<comment type="similarity">
    <text evidence="1">Belongs to the protein kinase superfamily. ADCK protein kinase family.</text>
</comment>
<keyword evidence="2" id="KW-0472">Membrane</keyword>
<keyword evidence="5" id="KW-1185">Reference proteome</keyword>
<evidence type="ECO:0000256" key="1">
    <source>
        <dbReference type="ARBA" id="ARBA00009670"/>
    </source>
</evidence>
<dbReference type="InterPro" id="IPR004147">
    <property type="entry name" value="ABC1_dom"/>
</dbReference>
<keyword evidence="2" id="KW-1133">Transmembrane helix</keyword>
<gene>
    <name evidence="4" type="ORF">SAMN05421812_11181</name>
</gene>
<proteinExistence type="inferred from homology"/>
<evidence type="ECO:0000313" key="4">
    <source>
        <dbReference type="EMBL" id="SNT58870.1"/>
    </source>
</evidence>
<dbReference type="EMBL" id="FZPH01000011">
    <property type="protein sequence ID" value="SNT58870.1"/>
    <property type="molecule type" value="Genomic_DNA"/>
</dbReference>
<dbReference type="InterPro" id="IPR050154">
    <property type="entry name" value="UbiB_kinase"/>
</dbReference>
<keyword evidence="2" id="KW-0812">Transmembrane</keyword>
<name>A0A239NVV2_9ACTN</name>
<feature type="domain" description="ABC1 atypical kinase-like" evidence="3">
    <location>
        <begin position="193"/>
        <end position="439"/>
    </location>
</feature>